<feature type="transmembrane region" description="Helical" evidence="1">
    <location>
        <begin position="7"/>
        <end position="26"/>
    </location>
</feature>
<keyword evidence="1" id="KW-0472">Membrane</keyword>
<feature type="transmembrane region" description="Helical" evidence="1">
    <location>
        <begin position="56"/>
        <end position="80"/>
    </location>
</feature>
<feature type="transmembrane region" description="Helical" evidence="1">
    <location>
        <begin position="143"/>
        <end position="161"/>
    </location>
</feature>
<evidence type="ECO:0000313" key="3">
    <source>
        <dbReference type="Proteomes" id="UP000028981"/>
    </source>
</evidence>
<evidence type="ECO:0000256" key="1">
    <source>
        <dbReference type="SAM" id="Phobius"/>
    </source>
</evidence>
<keyword evidence="1" id="KW-0812">Transmembrane</keyword>
<accession>A0A087M372</accession>
<organism evidence="2 3">
    <name type="scientific">Devosia riboflavina</name>
    <dbReference type="NCBI Taxonomy" id="46914"/>
    <lineage>
        <taxon>Bacteria</taxon>
        <taxon>Pseudomonadati</taxon>
        <taxon>Pseudomonadota</taxon>
        <taxon>Alphaproteobacteria</taxon>
        <taxon>Hyphomicrobiales</taxon>
        <taxon>Devosiaceae</taxon>
        <taxon>Devosia</taxon>
    </lineage>
</organism>
<dbReference type="EMBL" id="JQGC01000007">
    <property type="protein sequence ID" value="KFL31325.1"/>
    <property type="molecule type" value="Genomic_DNA"/>
</dbReference>
<feature type="transmembrane region" description="Helical" evidence="1">
    <location>
        <begin position="189"/>
        <end position="214"/>
    </location>
</feature>
<dbReference type="Pfam" id="PF14329">
    <property type="entry name" value="DUF4386"/>
    <property type="match status" value="1"/>
</dbReference>
<dbReference type="RefSeq" id="WP_035082408.1">
    <property type="nucleotide sequence ID" value="NZ_JQGC01000007.1"/>
</dbReference>
<keyword evidence="3" id="KW-1185">Reference proteome</keyword>
<evidence type="ECO:0000313" key="2">
    <source>
        <dbReference type="EMBL" id="KFL31325.1"/>
    </source>
</evidence>
<gene>
    <name evidence="2" type="ORF">JP75_10610</name>
</gene>
<dbReference type="InterPro" id="IPR025495">
    <property type="entry name" value="DUF4386"/>
</dbReference>
<dbReference type="OrthoDB" id="326446at2"/>
<protein>
    <recommendedName>
        <fullName evidence="4">DUF4386 domain-containing protein</fullName>
    </recommendedName>
</protein>
<evidence type="ECO:0008006" key="4">
    <source>
        <dbReference type="Google" id="ProtNLM"/>
    </source>
</evidence>
<dbReference type="Proteomes" id="UP000028981">
    <property type="component" value="Unassembled WGS sequence"/>
</dbReference>
<feature type="transmembrane region" description="Helical" evidence="1">
    <location>
        <begin position="87"/>
        <end position="110"/>
    </location>
</feature>
<proteinExistence type="predicted"/>
<reference evidence="2 3" key="1">
    <citation type="submission" date="2014-08" db="EMBL/GenBank/DDBJ databases">
        <authorList>
            <person name="Hassan Y.I."/>
            <person name="Lepp D."/>
            <person name="Zhou T."/>
        </authorList>
    </citation>
    <scope>NUCLEOTIDE SEQUENCE [LARGE SCALE GENOMIC DNA]</scope>
    <source>
        <strain evidence="2 3">IFO13584</strain>
    </source>
</reference>
<comment type="caution">
    <text evidence="2">The sequence shown here is derived from an EMBL/GenBank/DDBJ whole genome shotgun (WGS) entry which is preliminary data.</text>
</comment>
<keyword evidence="1" id="KW-1133">Transmembrane helix</keyword>
<name>A0A087M372_9HYPH</name>
<feature type="transmembrane region" description="Helical" evidence="1">
    <location>
        <begin position="166"/>
        <end position="183"/>
    </location>
</feature>
<dbReference type="AlphaFoldDB" id="A0A087M372"/>
<sequence>MTTLQRFTGLAMIAVPVMFMAAFTALQMTFDYPGILRQPASEILAGFSAGGAGLLALWYVFMLSALAFIPVGVLSGLWLWERNQAAAAFAATFGILAGLVQGMGLLRWVILVPSLAQDSADPAVTQAVFDAFHLYAGAGIGEHFGYLFTALWTISVAAALWHSHRLVAGIGTVLALGVLAGMVEPFGFALAGIINAAAYTLWAVWLVALGIIILRE</sequence>